<reference evidence="2 3" key="1">
    <citation type="submission" date="2020-03" db="EMBL/GenBank/DDBJ databases">
        <authorList>
            <person name="Pitt A."/>
            <person name="Hahn M.W."/>
        </authorList>
    </citation>
    <scope>NUCLEOTIDE SEQUENCE [LARGE SCALE GENOMIC DNA]</scope>
    <source>
        <strain evidence="2 3">5A-MARBSE</strain>
    </source>
</reference>
<dbReference type="EMBL" id="JAANOH010000001">
    <property type="protein sequence ID" value="MCZ2474492.1"/>
    <property type="molecule type" value="Genomic_DNA"/>
</dbReference>
<dbReference type="Proteomes" id="UP001321186">
    <property type="component" value="Unassembled WGS sequence"/>
</dbReference>
<keyword evidence="3" id="KW-1185">Reference proteome</keyword>
<dbReference type="Pfam" id="PF13380">
    <property type="entry name" value="CoA_binding_2"/>
    <property type="match status" value="1"/>
</dbReference>
<comment type="caution">
    <text evidence="2">The sequence shown here is derived from an EMBL/GenBank/DDBJ whole genome shotgun (WGS) entry which is preliminary data.</text>
</comment>
<evidence type="ECO:0000313" key="2">
    <source>
        <dbReference type="EMBL" id="MCZ2474492.1"/>
    </source>
</evidence>
<evidence type="ECO:0000313" key="3">
    <source>
        <dbReference type="Proteomes" id="UP001321186"/>
    </source>
</evidence>
<feature type="domain" description="CoA-binding" evidence="1">
    <location>
        <begin position="2"/>
        <end position="113"/>
    </location>
</feature>
<protein>
    <submittedName>
        <fullName evidence="2">CoA-binding protein</fullName>
    </submittedName>
</protein>
<dbReference type="InterPro" id="IPR003781">
    <property type="entry name" value="CoA-bd"/>
</dbReference>
<dbReference type="SUPFAM" id="SSF51735">
    <property type="entry name" value="NAD(P)-binding Rossmann-fold domains"/>
    <property type="match status" value="1"/>
</dbReference>
<proteinExistence type="predicted"/>
<accession>A0ABT4JEE0</accession>
<gene>
    <name evidence="2" type="ORF">G9H61_03490</name>
</gene>
<name>A0ABT4JEE0_9BACT</name>
<dbReference type="Gene3D" id="3.40.50.720">
    <property type="entry name" value="NAD(P)-binding Rossmann-like Domain"/>
    <property type="match status" value="1"/>
</dbReference>
<organism evidence="2 3">
    <name type="scientific">Aquirufa ecclesiirivi</name>
    <dbReference type="NCBI Taxonomy" id="2715124"/>
    <lineage>
        <taxon>Bacteria</taxon>
        <taxon>Pseudomonadati</taxon>
        <taxon>Bacteroidota</taxon>
        <taxon>Cytophagia</taxon>
        <taxon>Cytophagales</taxon>
        <taxon>Flectobacillaceae</taxon>
        <taxon>Aquirufa</taxon>
    </lineage>
</organism>
<dbReference type="RefSeq" id="WP_269009510.1">
    <property type="nucleotide sequence ID" value="NZ_JAANOH010000001.1"/>
</dbReference>
<sequence length="118" mass="13360">MKVLIYGASLNPQRYSYLAAQMLHKKGYEIILVGIKKGELLGSIIHPNDWIEDDVDTVTLYVGPQNQDGLLDYLRKLKPRRVIFNPGTENEKLKNSLEKEGILTDEACTLVLLQTGQF</sequence>
<dbReference type="InterPro" id="IPR036291">
    <property type="entry name" value="NAD(P)-bd_dom_sf"/>
</dbReference>
<evidence type="ECO:0000259" key="1">
    <source>
        <dbReference type="Pfam" id="PF13380"/>
    </source>
</evidence>